<dbReference type="Proteomes" id="UP000180246">
    <property type="component" value="Unassembled WGS sequence"/>
</dbReference>
<evidence type="ECO:0000313" key="3">
    <source>
        <dbReference type="Proteomes" id="UP000180246"/>
    </source>
</evidence>
<feature type="transmembrane region" description="Helical" evidence="1">
    <location>
        <begin position="493"/>
        <end position="511"/>
    </location>
</feature>
<feature type="transmembrane region" description="Helical" evidence="1">
    <location>
        <begin position="27"/>
        <end position="45"/>
    </location>
</feature>
<sequence>MNQTLLIGLIALAGVVSAVLYLRRRQWLDALLVVVAATALGLFAADLRVPGEAGRTLAVDPAAPPLSLLPSLQGVNALRLEGDGLRAAAWNDLPALPLAWQAPKGGALRLDFPSQLALGRLFTLKVEREDKSEARLELLAENGQPIAQARGAGNLTVEWMPPVAERVVLKARLLDAKDKVIAEGPVPFTVHEPVQLQVVGRFGAPSFDLRVLNDLLAGSGALLDWQVTLGRDITRLEQPREEMTAPNLMVIDAARFERMGGGERAALLERVAAGMPLLVLGGNANDPGVWSRTLQLPLRVQPLGGKLEAPLEMPLAPMLPTAREAGPWLGADDMVWTRDWKKGRIAWLGVSEWHRHAIAEPRKLALWWQGVLDRVGVERRQETEWLAGAEMPLPGQRLEVCARGVEGEVAFPELKQALRWQARADRADASCVALWPQKSGWLQIADRKAGAHAVYVYAENDWPQWQAMQKRDATARYAARSPLGAQEGPTRPMPAWPFALAFASAMLLLWWRERR</sequence>
<comment type="caution">
    <text evidence="2">The sequence shown here is derived from an EMBL/GenBank/DDBJ whole genome shotgun (WGS) entry which is preliminary data.</text>
</comment>
<keyword evidence="1" id="KW-1133">Transmembrane helix</keyword>
<evidence type="ECO:0000313" key="2">
    <source>
        <dbReference type="EMBL" id="OIJ41168.1"/>
    </source>
</evidence>
<dbReference type="EMBL" id="JRYB01000001">
    <property type="protein sequence ID" value="OIJ41168.1"/>
    <property type="molecule type" value="Genomic_DNA"/>
</dbReference>
<feature type="transmembrane region" description="Helical" evidence="1">
    <location>
        <begin position="6"/>
        <end position="22"/>
    </location>
</feature>
<gene>
    <name evidence="2" type="ORF">LO55_1135</name>
</gene>
<reference evidence="2 3" key="1">
    <citation type="submission" date="2014-10" db="EMBL/GenBank/DDBJ databases">
        <authorList>
            <person name="Seo M.-J."/>
            <person name="Seok Y.J."/>
            <person name="Cha I.-T."/>
        </authorList>
    </citation>
    <scope>NUCLEOTIDE SEQUENCE [LARGE SCALE GENOMIC DNA]</scope>
    <source>
        <strain evidence="2 3">NEU</strain>
    </source>
</reference>
<keyword evidence="1" id="KW-0812">Transmembrane</keyword>
<name>A0A1S2N7V9_9BURK</name>
<dbReference type="RefSeq" id="WP_071360749.1">
    <property type="nucleotide sequence ID" value="NZ_JRYB01000001.1"/>
</dbReference>
<accession>A0A1S2N7V9</accession>
<organism evidence="2 3">
    <name type="scientific">Massilia timonae</name>
    <dbReference type="NCBI Taxonomy" id="47229"/>
    <lineage>
        <taxon>Bacteria</taxon>
        <taxon>Pseudomonadati</taxon>
        <taxon>Pseudomonadota</taxon>
        <taxon>Betaproteobacteria</taxon>
        <taxon>Burkholderiales</taxon>
        <taxon>Oxalobacteraceae</taxon>
        <taxon>Telluria group</taxon>
        <taxon>Massilia</taxon>
    </lineage>
</organism>
<dbReference type="AlphaFoldDB" id="A0A1S2N7V9"/>
<proteinExistence type="predicted"/>
<evidence type="ECO:0008006" key="4">
    <source>
        <dbReference type="Google" id="ProtNLM"/>
    </source>
</evidence>
<keyword evidence="1" id="KW-0472">Membrane</keyword>
<protein>
    <recommendedName>
        <fullName evidence="4">Transmembrane protein</fullName>
    </recommendedName>
</protein>
<evidence type="ECO:0000256" key="1">
    <source>
        <dbReference type="SAM" id="Phobius"/>
    </source>
</evidence>